<evidence type="ECO:0000256" key="3">
    <source>
        <dbReference type="ARBA" id="ARBA00022679"/>
    </source>
</evidence>
<dbReference type="Gene3D" id="3.40.50.150">
    <property type="entry name" value="Vaccinia Virus protein VP39"/>
    <property type="match status" value="2"/>
</dbReference>
<dbReference type="EC" id="2.1.1.72" evidence="1"/>
<name>A0A5B8VQT8_9BACT</name>
<dbReference type="PANTHER" id="PTHR33841:SF1">
    <property type="entry name" value="DNA METHYLTRANSFERASE A"/>
    <property type="match status" value="1"/>
</dbReference>
<evidence type="ECO:0000313" key="8">
    <source>
        <dbReference type="Proteomes" id="UP000321291"/>
    </source>
</evidence>
<evidence type="ECO:0000256" key="4">
    <source>
        <dbReference type="ARBA" id="ARBA00022691"/>
    </source>
</evidence>
<keyword evidence="8" id="KW-1185">Reference proteome</keyword>
<evidence type="ECO:0000256" key="1">
    <source>
        <dbReference type="ARBA" id="ARBA00011900"/>
    </source>
</evidence>
<feature type="domain" description="Type II methyltransferase M.TaqI-like" evidence="6">
    <location>
        <begin position="640"/>
        <end position="986"/>
    </location>
</feature>
<dbReference type="EMBL" id="CP042434">
    <property type="protein sequence ID" value="QEC73066.1"/>
    <property type="molecule type" value="Genomic_DNA"/>
</dbReference>
<gene>
    <name evidence="7" type="ORF">FSB73_16645</name>
</gene>
<dbReference type="RefSeq" id="WP_146784719.1">
    <property type="nucleotide sequence ID" value="NZ_CP042434.1"/>
</dbReference>
<dbReference type="GO" id="GO:0032259">
    <property type="term" value="P:methylation"/>
    <property type="evidence" value="ECO:0007669"/>
    <property type="project" value="UniProtKB-KW"/>
</dbReference>
<dbReference type="InterPro" id="IPR011639">
    <property type="entry name" value="MethylTrfase_TaqI-like_dom"/>
</dbReference>
<dbReference type="Pfam" id="PF07669">
    <property type="entry name" value="Eco57I"/>
    <property type="match status" value="1"/>
</dbReference>
<keyword evidence="3" id="KW-0808">Transferase</keyword>
<dbReference type="PANTHER" id="PTHR33841">
    <property type="entry name" value="DNA METHYLTRANSFERASE YEEA-RELATED"/>
    <property type="match status" value="1"/>
</dbReference>
<dbReference type="REBASE" id="364471">
    <property type="entry name" value="Agi809ORF16645P"/>
</dbReference>
<protein>
    <recommendedName>
        <fullName evidence="1">site-specific DNA-methyltransferase (adenine-specific)</fullName>
        <ecNumber evidence="1">2.1.1.72</ecNumber>
    </recommendedName>
</protein>
<organism evidence="7 8">
    <name type="scientific">Arachidicoccus ginsenosidivorans</name>
    <dbReference type="NCBI Taxonomy" id="496057"/>
    <lineage>
        <taxon>Bacteria</taxon>
        <taxon>Pseudomonadati</taxon>
        <taxon>Bacteroidota</taxon>
        <taxon>Chitinophagia</taxon>
        <taxon>Chitinophagales</taxon>
        <taxon>Chitinophagaceae</taxon>
        <taxon>Arachidicoccus</taxon>
    </lineage>
</organism>
<evidence type="ECO:0000313" key="7">
    <source>
        <dbReference type="EMBL" id="QEC73066.1"/>
    </source>
</evidence>
<evidence type="ECO:0000259" key="6">
    <source>
        <dbReference type="Pfam" id="PF07669"/>
    </source>
</evidence>
<dbReference type="GO" id="GO:0006304">
    <property type="term" value="P:DNA modification"/>
    <property type="evidence" value="ECO:0007669"/>
    <property type="project" value="InterPro"/>
</dbReference>
<dbReference type="InterPro" id="IPR029063">
    <property type="entry name" value="SAM-dependent_MTases_sf"/>
</dbReference>
<comment type="catalytic activity">
    <reaction evidence="5">
        <text>a 2'-deoxyadenosine in DNA + S-adenosyl-L-methionine = an N(6)-methyl-2'-deoxyadenosine in DNA + S-adenosyl-L-homocysteine + H(+)</text>
        <dbReference type="Rhea" id="RHEA:15197"/>
        <dbReference type="Rhea" id="RHEA-COMP:12418"/>
        <dbReference type="Rhea" id="RHEA-COMP:12419"/>
        <dbReference type="ChEBI" id="CHEBI:15378"/>
        <dbReference type="ChEBI" id="CHEBI:57856"/>
        <dbReference type="ChEBI" id="CHEBI:59789"/>
        <dbReference type="ChEBI" id="CHEBI:90615"/>
        <dbReference type="ChEBI" id="CHEBI:90616"/>
        <dbReference type="EC" id="2.1.1.72"/>
    </reaction>
</comment>
<sequence length="1605" mass="185461">MIHFINNIGDYFASNYFDDGFSKKVIEKSGYSHEAIKEINKRMAAVKPHYFKLKQQFIENHLRPKDKVNLTHGFHTKILNALGYDGHQNNYGELFPITYNTVIPVRQILYRGDKPHLMVMEMHAMIKRTAEDQPEGLFEQSYVSEEENGAEKSTKEQKYHRSQWADIFTVPEGMHISPMIINQAVGQIFLLDEYRRPKYILLCAGNQYYLLESENWFRGSYLELDLEALFDDAATNKNDYSVFYLLLGKELLAPTADIVLMESLEEDAHKAAYEVTKDLKEGVIHAVERLANEAVVDLVKQGKQYEDINADWLKEDCLNMVYRLLFLFYAESREDLAILPANDEVYEHGYSLEMLRELEQVPLITESSINGHFFHKSLFQLFDLLHTGYREHWATNKSFKIKHLDSPMFDPKGLHYLNNVKIRNIVWQDVICELSLSKKQQKKGRGRISYANLGINQLGSVYESLLAFRGVLAAVDNIEVHRKKKKNETSEQVVSNDGSFLVPRSRLDEFDHDEIYYKEMADGSEQLKVIPKGSFIYRLNGRDRQKSASYYTPEVLTQTTVKYTLKPILEKLEKGEIKALDLLDLKILEPAMGAAAFHNEVINQLAQAYLTNRQKELNKKIDPNQYQQETQKVKAYIALNNVYGVDINPTAVELGKLSLWLNVIHKDMQTPFFGYRLGEGNAVVGSWLKAYKVKEFSIEPTGTTKKGNTYVKKQWWTKKPEHLKFGKKRILRDEDQIYHFLLPDEDMASSANIKLLKEAYPNKSKRLIERRRDFVQPLDADEINKLKKIANAIDALLIAHYNIQRDIAIITKSNAVFFGSEDIAYKMLDSYSYQQKKEFADNRLKPNAPYYKLKQIMDYWCSLWFWDVRSAEDFPTRAEWYNDLIQILNLDLDNIHQDSPEQLIDEELIKSYRKDKKSIVKQLAEALKQSTSSLFTNQRAQLIQKYAAQYKFFHYELEFIEVFVDRKGFDVAVGNPPWLKITFEEKDLMSEIYPELEIRKISAPKVKKLQAEFLENPSRQDLYFTENIENDASAVFMNAFQNYPLLKGQQTNLYKCVLENGLHWINNDGFLGLIHPEGIYDDPKGYALREEVYKRLRYHFQFQNAFNLFAEVAHREKYGINIYAGKLGIQKFYSINNLFHPATIEGCFIENPTAALEPVQGIKIKDSATGNFVWNTKPHPSRKVLIDEEVLKILAATFENSKNWQGSKLVSIHAKGIVDVIKKIGEFPGKVADIENKISEGWHETNDVTAGFIQRDTKYPDFSKYEMIYSGPHLFVGNPMYKTPRAICVEKADYDIIDLTSIKADYVARTNYTPLNVTAGYGSTIKGFEDENGNWLGYYKVAFRAMLSQAGERTLSGAIIPPKGTHINTIKSIIFKSLHSLIEFSGVTSSIVIDFFIKTIGKAGLYDSSQLLNLPLNINNNYNSALYVRTLLLNCLNTHYAELWEENYDPAFTKDAWSTQDNRLKPFSALSKTWSWNTPLRNYFERRMALVEIDVITAMALGLSLEELILMYNIQFPVLQQNEDDTWYDTKGNIVFTCSKGLTGVGLDRPDWEKIKDLPAGEQYEHTITKSALYNGEKVIYYAPFTKCDRVADYKRAWAHFESRL</sequence>
<evidence type="ECO:0000256" key="5">
    <source>
        <dbReference type="ARBA" id="ARBA00047942"/>
    </source>
</evidence>
<keyword evidence="2" id="KW-0489">Methyltransferase</keyword>
<evidence type="ECO:0000256" key="2">
    <source>
        <dbReference type="ARBA" id="ARBA00022603"/>
    </source>
</evidence>
<dbReference type="OrthoDB" id="32195at2"/>
<proteinExistence type="predicted"/>
<dbReference type="KEGG" id="agi:FSB73_16645"/>
<reference evidence="7 8" key="1">
    <citation type="journal article" date="2017" name="Int. J. Syst. Evol. Microbiol.">
        <title>Arachidicoccus ginsenosidivorans sp. nov., with ginsenoside-converting activity isolated from ginseng cultivating soil.</title>
        <authorList>
            <person name="Siddiqi M.Z."/>
            <person name="Aslam Z."/>
            <person name="Im W.T."/>
        </authorList>
    </citation>
    <scope>NUCLEOTIDE SEQUENCE [LARGE SCALE GENOMIC DNA]</scope>
    <source>
        <strain evidence="7 8">Gsoil 809</strain>
    </source>
</reference>
<dbReference type="Proteomes" id="UP000321291">
    <property type="component" value="Chromosome"/>
</dbReference>
<dbReference type="SUPFAM" id="SSF53335">
    <property type="entry name" value="S-adenosyl-L-methionine-dependent methyltransferases"/>
    <property type="match status" value="1"/>
</dbReference>
<dbReference type="GO" id="GO:0009007">
    <property type="term" value="F:site-specific DNA-methyltransferase (adenine-specific) activity"/>
    <property type="evidence" value="ECO:0007669"/>
    <property type="project" value="UniProtKB-EC"/>
</dbReference>
<accession>A0A5B8VQT8</accession>
<dbReference type="InterPro" id="IPR050953">
    <property type="entry name" value="N4_N6_ade-DNA_methylase"/>
</dbReference>
<keyword evidence="4" id="KW-0949">S-adenosyl-L-methionine</keyword>